<evidence type="ECO:0000256" key="4">
    <source>
        <dbReference type="PROSITE-ProRule" id="PRU10099"/>
    </source>
</evidence>
<dbReference type="Gene3D" id="3.40.50.40">
    <property type="match status" value="1"/>
</dbReference>
<dbReference type="InterPro" id="IPR006034">
    <property type="entry name" value="Asparaginase/glutaminase-like"/>
</dbReference>
<dbReference type="Proteomes" id="UP000027644">
    <property type="component" value="Unassembled WGS sequence"/>
</dbReference>
<evidence type="ECO:0000259" key="7">
    <source>
        <dbReference type="Pfam" id="PF17763"/>
    </source>
</evidence>
<evidence type="ECO:0000313" key="9">
    <source>
        <dbReference type="Proteomes" id="UP000027644"/>
    </source>
</evidence>
<feature type="active site" evidence="4">
    <location>
        <position position="15"/>
    </location>
</feature>
<evidence type="ECO:0000256" key="5">
    <source>
        <dbReference type="PROSITE-ProRule" id="PRU10100"/>
    </source>
</evidence>
<dbReference type="InterPro" id="IPR041725">
    <property type="entry name" value="L-asparaginase_I"/>
</dbReference>
<reference evidence="8 9" key="1">
    <citation type="journal article" date="2014" name="PLoS Genet.">
        <title>Hidden diversity in honey bee gut symbionts detected by single-cell genomics.</title>
        <authorList>
            <person name="Engel P."/>
            <person name="Stepanauskas R."/>
            <person name="Moran N."/>
        </authorList>
    </citation>
    <scope>NUCLEOTIDE SEQUENCE [LARGE SCALE GENOMIC DNA]</scope>
    <source>
        <strain evidence="8 9">SCGC AB-598-J21</strain>
    </source>
</reference>
<dbReference type="Pfam" id="PF17763">
    <property type="entry name" value="Asparaginase_C"/>
    <property type="match status" value="1"/>
</dbReference>
<dbReference type="SUPFAM" id="SSF53774">
    <property type="entry name" value="Glutaminase/Asparaginase"/>
    <property type="match status" value="1"/>
</dbReference>
<dbReference type="SMART" id="SM00870">
    <property type="entry name" value="Asparaginase"/>
    <property type="match status" value="1"/>
</dbReference>
<dbReference type="PANTHER" id="PTHR11707">
    <property type="entry name" value="L-ASPARAGINASE"/>
    <property type="match status" value="1"/>
</dbReference>
<feature type="active site" evidence="5">
    <location>
        <position position="90"/>
    </location>
</feature>
<dbReference type="InterPro" id="IPR027474">
    <property type="entry name" value="L-asparaginase_N"/>
</dbReference>
<evidence type="ECO:0000313" key="8">
    <source>
        <dbReference type="EMBL" id="KEQ01026.1"/>
    </source>
</evidence>
<dbReference type="InterPro" id="IPR020827">
    <property type="entry name" value="Asparaginase/glutaminase_AS1"/>
</dbReference>
<dbReference type="CDD" id="cd08963">
    <property type="entry name" value="L-asparaginase_I"/>
    <property type="match status" value="1"/>
</dbReference>
<evidence type="ECO:0000256" key="3">
    <source>
        <dbReference type="PIRSR" id="PIRSR001220-2"/>
    </source>
</evidence>
<dbReference type="SFLD" id="SFLDS00057">
    <property type="entry name" value="Glutaminase/Asparaginase"/>
    <property type="match status" value="1"/>
</dbReference>
<evidence type="ECO:0000256" key="2">
    <source>
        <dbReference type="PIRSR" id="PIRSR001220-1"/>
    </source>
</evidence>
<proteinExistence type="inferred from homology"/>
<protein>
    <submittedName>
        <fullName evidence="8">L-asparaginase/archaeal Glu-tRNAGln amidotransferase subunit D</fullName>
    </submittedName>
</protein>
<dbReference type="InterPro" id="IPR027475">
    <property type="entry name" value="Asparaginase/glutaminase_AS2"/>
</dbReference>
<dbReference type="GO" id="GO:0004067">
    <property type="term" value="F:asparaginase activity"/>
    <property type="evidence" value="ECO:0007669"/>
    <property type="project" value="UniProtKB-UniRule"/>
</dbReference>
<dbReference type="PROSITE" id="PS00917">
    <property type="entry name" value="ASN_GLN_ASE_2"/>
    <property type="match status" value="1"/>
</dbReference>
<feature type="active site" description="O-isoaspartyl threonine intermediate" evidence="2">
    <location>
        <position position="15"/>
    </location>
</feature>
<feature type="domain" description="L-asparaginase N-terminal" evidence="6">
    <location>
        <begin position="7"/>
        <end position="190"/>
    </location>
</feature>
<dbReference type="InterPro" id="IPR036152">
    <property type="entry name" value="Asp/glu_Ase-like_sf"/>
</dbReference>
<accession>A0A074V768</accession>
<evidence type="ECO:0000259" key="6">
    <source>
        <dbReference type="Pfam" id="PF00710"/>
    </source>
</evidence>
<dbReference type="PIRSF" id="PIRSF500176">
    <property type="entry name" value="L_ASNase"/>
    <property type="match status" value="1"/>
</dbReference>
<dbReference type="GO" id="GO:0016740">
    <property type="term" value="F:transferase activity"/>
    <property type="evidence" value="ECO:0007669"/>
    <property type="project" value="UniProtKB-KW"/>
</dbReference>
<dbReference type="EMBL" id="AVQL01000438">
    <property type="protein sequence ID" value="KEQ01026.1"/>
    <property type="molecule type" value="Genomic_DNA"/>
</dbReference>
<name>A0A074V768_9NEIS</name>
<sequence>MNSPKHLAVYYTGGTIGMQQTPAGLAPAANLASLAAPIFQEYSHQLKCDWFICEPLIDSSAITLSNWETWLNWIDSKAENYDGLLILHGTDTMAYSANIIALARPKLNIPIILTGAMLPLEADNSDAPQNLRTALAAFSLPGFTQTAIAFNRQLWPAVGSSKISTEQSDAFANPQFGSLAQWSESEGWFNTNLPVACNSDLSAQYDISTSARIHCFTLTPGANLAMITASLTHNPPDGVVLQSYGNGNTPNDTNFLAAIRQISEQSIPVLNISQVLQGCASAVYAQGHELRAAGVINGGKCNLETAVAIMTLAVSNNWNKEQIENLLHTQKLI</sequence>
<dbReference type="PANTHER" id="PTHR11707:SF28">
    <property type="entry name" value="60 KDA LYSOPHOSPHOLIPASE"/>
    <property type="match status" value="1"/>
</dbReference>
<gene>
    <name evidence="8" type="ORF">SASC598J21_011770</name>
</gene>
<dbReference type="GO" id="GO:0006520">
    <property type="term" value="P:amino acid metabolic process"/>
    <property type="evidence" value="ECO:0007669"/>
    <property type="project" value="InterPro"/>
</dbReference>
<evidence type="ECO:0000256" key="1">
    <source>
        <dbReference type="ARBA" id="ARBA00010518"/>
    </source>
</evidence>
<feature type="binding site" evidence="3">
    <location>
        <begin position="90"/>
        <end position="91"/>
    </location>
    <ligand>
        <name>substrate</name>
    </ligand>
</feature>
<dbReference type="AlphaFoldDB" id="A0A074V768"/>
<dbReference type="InterPro" id="IPR027473">
    <property type="entry name" value="L-asparaginase_C"/>
</dbReference>
<dbReference type="PIRSF" id="PIRSF001220">
    <property type="entry name" value="L-ASNase_gatD"/>
    <property type="match status" value="1"/>
</dbReference>
<organism evidence="8 9">
    <name type="scientific">Snodgrassella alvi SCGC AB-598-J21</name>
    <dbReference type="NCBI Taxonomy" id="1385367"/>
    <lineage>
        <taxon>Bacteria</taxon>
        <taxon>Pseudomonadati</taxon>
        <taxon>Pseudomonadota</taxon>
        <taxon>Betaproteobacteria</taxon>
        <taxon>Neisseriales</taxon>
        <taxon>Neisseriaceae</taxon>
        <taxon>Snodgrassella</taxon>
    </lineage>
</organism>
<dbReference type="PROSITE" id="PS00144">
    <property type="entry name" value="ASN_GLN_ASE_1"/>
    <property type="match status" value="1"/>
</dbReference>
<dbReference type="PROSITE" id="PS51732">
    <property type="entry name" value="ASN_GLN_ASE_3"/>
    <property type="match status" value="1"/>
</dbReference>
<dbReference type="Gene3D" id="3.40.50.1170">
    <property type="entry name" value="L-asparaginase, N-terminal domain"/>
    <property type="match status" value="1"/>
</dbReference>
<comment type="caution">
    <text evidence="8">The sequence shown here is derived from an EMBL/GenBank/DDBJ whole genome shotgun (WGS) entry which is preliminary data.</text>
</comment>
<dbReference type="Pfam" id="PF00710">
    <property type="entry name" value="Asparaginase"/>
    <property type="match status" value="1"/>
</dbReference>
<keyword evidence="8" id="KW-0808">Transferase</keyword>
<feature type="binding site" evidence="3">
    <location>
        <position position="59"/>
    </location>
    <ligand>
        <name>substrate</name>
    </ligand>
</feature>
<dbReference type="PRINTS" id="PR00139">
    <property type="entry name" value="ASNGLNASE"/>
</dbReference>
<dbReference type="InterPro" id="IPR040919">
    <property type="entry name" value="Asparaginase_C"/>
</dbReference>
<comment type="similarity">
    <text evidence="1">Belongs to the asparaginase 1 family.</text>
</comment>
<dbReference type="InterPro" id="IPR037152">
    <property type="entry name" value="L-asparaginase_N_sf"/>
</dbReference>
<feature type="domain" description="Asparaginase/glutaminase C-terminal" evidence="7">
    <location>
        <begin position="212"/>
        <end position="326"/>
    </location>
</feature>